<reference evidence="2 3" key="1">
    <citation type="submission" date="2020-03" db="EMBL/GenBank/DDBJ databases">
        <title>Genomic Encyclopedia of Type Strains, Phase IV (KMG-IV): sequencing the most valuable type-strain genomes for metagenomic binning, comparative biology and taxonomic classification.</title>
        <authorList>
            <person name="Goeker M."/>
        </authorList>
    </citation>
    <scope>NUCLEOTIDE SEQUENCE [LARGE SCALE GENOMIC DNA]</scope>
    <source>
        <strain evidence="2 3">DSM 105096</strain>
    </source>
</reference>
<evidence type="ECO:0000256" key="1">
    <source>
        <dbReference type="SAM" id="Phobius"/>
    </source>
</evidence>
<comment type="caution">
    <text evidence="2">The sequence shown here is derived from an EMBL/GenBank/DDBJ whole genome shotgun (WGS) entry which is preliminary data.</text>
</comment>
<name>A0ABX0XG74_9BACT</name>
<accession>A0ABX0XG74</accession>
<protein>
    <submittedName>
        <fullName evidence="2">Uncharacterized protein</fullName>
    </submittedName>
</protein>
<keyword evidence="1" id="KW-1133">Transmembrane helix</keyword>
<keyword evidence="1" id="KW-0812">Transmembrane</keyword>
<feature type="transmembrane region" description="Helical" evidence="1">
    <location>
        <begin position="27"/>
        <end position="45"/>
    </location>
</feature>
<evidence type="ECO:0000313" key="2">
    <source>
        <dbReference type="EMBL" id="NJC27783.1"/>
    </source>
</evidence>
<organism evidence="2 3">
    <name type="scientific">Neolewinella antarctica</name>
    <dbReference type="NCBI Taxonomy" id="442734"/>
    <lineage>
        <taxon>Bacteria</taxon>
        <taxon>Pseudomonadati</taxon>
        <taxon>Bacteroidota</taxon>
        <taxon>Saprospiria</taxon>
        <taxon>Saprospirales</taxon>
        <taxon>Lewinellaceae</taxon>
        <taxon>Neolewinella</taxon>
    </lineage>
</organism>
<proteinExistence type="predicted"/>
<evidence type="ECO:0000313" key="3">
    <source>
        <dbReference type="Proteomes" id="UP000770785"/>
    </source>
</evidence>
<feature type="transmembrane region" description="Helical" evidence="1">
    <location>
        <begin position="171"/>
        <end position="193"/>
    </location>
</feature>
<feature type="transmembrane region" description="Helical" evidence="1">
    <location>
        <begin position="94"/>
        <end position="113"/>
    </location>
</feature>
<gene>
    <name evidence="2" type="ORF">GGR27_003301</name>
</gene>
<feature type="transmembrane region" description="Helical" evidence="1">
    <location>
        <begin position="133"/>
        <end position="150"/>
    </location>
</feature>
<feature type="transmembrane region" description="Helical" evidence="1">
    <location>
        <begin position="60"/>
        <end position="82"/>
    </location>
</feature>
<dbReference type="RefSeq" id="WP_168039210.1">
    <property type="nucleotide sequence ID" value="NZ_JAATJH010000006.1"/>
</dbReference>
<dbReference type="EMBL" id="JAATJH010000006">
    <property type="protein sequence ID" value="NJC27783.1"/>
    <property type="molecule type" value="Genomic_DNA"/>
</dbReference>
<keyword evidence="3" id="KW-1185">Reference proteome</keyword>
<feature type="transmembrane region" description="Helical" evidence="1">
    <location>
        <begin position="205"/>
        <end position="231"/>
    </location>
</feature>
<keyword evidence="1" id="KW-0472">Membrane</keyword>
<dbReference type="Proteomes" id="UP000770785">
    <property type="component" value="Unassembled WGS sequence"/>
</dbReference>
<sequence length="239" mass="28338">MAATTLAALGIGVLYFLKRSGDKRPNYLYGTLLLTAGFTQLHFLLEFTGQFQRHPDWKFLPIYFSLWLPVLLFSYVKISLYPAYQFRWTDLKHLAFPIGQTLYFICIWLVPAYRHEAGRYFYNPFYGAFEQALFLAGWPLYVLFSVLYMRQRRRYLNRRSLPRQLWYIRKLLKGCVFFMVAYTILSLADFFAFKFYVADLRSQVWYAGAQALSFTTLLLWLCVYGGQVLVWGRKLLLSR</sequence>